<keyword evidence="3 5" id="KW-0159">Chromosome partition</keyword>
<keyword evidence="4 5" id="KW-0131">Cell cycle</keyword>
<keyword evidence="2 5" id="KW-0132">Cell division</keyword>
<keyword evidence="1 5" id="KW-0963">Cytoplasm</keyword>
<evidence type="ECO:0000256" key="4">
    <source>
        <dbReference type="ARBA" id="ARBA00023306"/>
    </source>
</evidence>
<dbReference type="InterPro" id="IPR005234">
    <property type="entry name" value="ScpB_csome_segregation"/>
</dbReference>
<dbReference type="PANTHER" id="PTHR34298:SF2">
    <property type="entry name" value="SEGREGATION AND CONDENSATION PROTEIN B"/>
    <property type="match status" value="1"/>
</dbReference>
<dbReference type="EMBL" id="JAPQES010000002">
    <property type="protein sequence ID" value="MCY6370295.1"/>
    <property type="molecule type" value="Genomic_DNA"/>
</dbReference>
<organism evidence="6 7">
    <name type="scientific">Clostridium ganghwense</name>
    <dbReference type="NCBI Taxonomy" id="312089"/>
    <lineage>
        <taxon>Bacteria</taxon>
        <taxon>Bacillati</taxon>
        <taxon>Bacillota</taxon>
        <taxon>Clostridia</taxon>
        <taxon>Eubacteriales</taxon>
        <taxon>Clostridiaceae</taxon>
        <taxon>Clostridium</taxon>
    </lineage>
</organism>
<protein>
    <recommendedName>
        <fullName evidence="5">Segregation and condensation protein B</fullName>
    </recommendedName>
</protein>
<dbReference type="PANTHER" id="PTHR34298">
    <property type="entry name" value="SEGREGATION AND CONDENSATION PROTEIN B"/>
    <property type="match status" value="1"/>
</dbReference>
<dbReference type="NCBIfam" id="TIGR00281">
    <property type="entry name" value="SMC-Scp complex subunit ScpB"/>
    <property type="match status" value="1"/>
</dbReference>
<dbReference type="InterPro" id="IPR036388">
    <property type="entry name" value="WH-like_DNA-bd_sf"/>
</dbReference>
<dbReference type="SUPFAM" id="SSF46785">
    <property type="entry name" value="Winged helix' DNA-binding domain"/>
    <property type="match status" value="2"/>
</dbReference>
<evidence type="ECO:0000256" key="1">
    <source>
        <dbReference type="ARBA" id="ARBA00022490"/>
    </source>
</evidence>
<name>A0ABT4CML3_9CLOT</name>
<comment type="caution">
    <text evidence="6">The sequence shown here is derived from an EMBL/GenBank/DDBJ whole genome shotgun (WGS) entry which is preliminary data.</text>
</comment>
<dbReference type="HAMAP" id="MF_01804">
    <property type="entry name" value="ScpB"/>
    <property type="match status" value="1"/>
</dbReference>
<reference evidence="6" key="1">
    <citation type="submission" date="2022-12" db="EMBL/GenBank/DDBJ databases">
        <authorList>
            <person name="Wang J."/>
        </authorList>
    </citation>
    <scope>NUCLEOTIDE SEQUENCE</scope>
    <source>
        <strain evidence="6">HY-42-06</strain>
    </source>
</reference>
<gene>
    <name evidence="5 6" type="primary">scpB</name>
    <name evidence="6" type="ORF">OXH55_06580</name>
</gene>
<comment type="subunit">
    <text evidence="5">Homodimer. Homodimerization may be required to stabilize the binding of ScpA to the Smc head domains. Component of a cohesin-like complex composed of ScpA, ScpB and the Smc homodimer, in which ScpA and ScpB bind to the head domain of Smc. The presence of the three proteins is required for the association of the complex with DNA.</text>
</comment>
<dbReference type="Proteomes" id="UP001079657">
    <property type="component" value="Unassembled WGS sequence"/>
</dbReference>
<evidence type="ECO:0000256" key="3">
    <source>
        <dbReference type="ARBA" id="ARBA00022829"/>
    </source>
</evidence>
<dbReference type="RefSeq" id="WP_268049040.1">
    <property type="nucleotide sequence ID" value="NZ_JAPQES010000002.1"/>
</dbReference>
<comment type="function">
    <text evidence="5">Participates in chromosomal partition during cell division. May act via the formation of a condensin-like complex containing Smc and ScpA that pull DNA away from mid-cell into both cell halves.</text>
</comment>
<evidence type="ECO:0000256" key="2">
    <source>
        <dbReference type="ARBA" id="ARBA00022618"/>
    </source>
</evidence>
<dbReference type="Pfam" id="PF04079">
    <property type="entry name" value="SMC_ScpB"/>
    <property type="match status" value="1"/>
</dbReference>
<keyword evidence="7" id="KW-1185">Reference proteome</keyword>
<dbReference type="PIRSF" id="PIRSF019345">
    <property type="entry name" value="ScpB"/>
    <property type="match status" value="1"/>
</dbReference>
<accession>A0ABT4CML3</accession>
<comment type="subcellular location">
    <subcellularLocation>
        <location evidence="5">Cytoplasm</location>
    </subcellularLocation>
    <text evidence="5">Associated with two foci at the outer edges of the nucleoid region in young cells, and at four foci within both cell halves in older cells.</text>
</comment>
<evidence type="ECO:0000313" key="7">
    <source>
        <dbReference type="Proteomes" id="UP001079657"/>
    </source>
</evidence>
<sequence>MTDKNINQIEIREVSTKNRHFSIIESLLFVSGDSLSLKEISSIIDCSEKYTRDLLEELRERYELEDRGIILISMNNEYMFVTKSENSDYVQKLLKTNVRQGLSRAALESLAVIVYKQPITRIEIDEIRGVKSDKAIQTLVEKNLIKEAGRKKVPGRPIMYVTTDEFLKHFGLQDLEQMPLMENFIEENYEENITVEEE</sequence>
<evidence type="ECO:0000313" key="6">
    <source>
        <dbReference type="EMBL" id="MCY6370295.1"/>
    </source>
</evidence>
<evidence type="ECO:0000256" key="5">
    <source>
        <dbReference type="HAMAP-Rule" id="MF_01804"/>
    </source>
</evidence>
<comment type="similarity">
    <text evidence="5">Belongs to the ScpB family.</text>
</comment>
<dbReference type="InterPro" id="IPR036390">
    <property type="entry name" value="WH_DNA-bd_sf"/>
</dbReference>
<proteinExistence type="inferred from homology"/>
<dbReference type="Gene3D" id="1.10.10.10">
    <property type="entry name" value="Winged helix-like DNA-binding domain superfamily/Winged helix DNA-binding domain"/>
    <property type="match status" value="2"/>
</dbReference>